<dbReference type="STRING" id="53341.SAMN05421579_1655"/>
<dbReference type="InterPro" id="IPR000259">
    <property type="entry name" value="Adhesion_dom_fimbrial"/>
</dbReference>
<dbReference type="GO" id="GO:0009289">
    <property type="term" value="C:pilus"/>
    <property type="evidence" value="ECO:0007669"/>
    <property type="project" value="InterPro"/>
</dbReference>
<dbReference type="InterPro" id="IPR036937">
    <property type="entry name" value="Adhesion_dom_fimbrial_sf"/>
</dbReference>
<dbReference type="EMBL" id="FOVO01000065">
    <property type="protein sequence ID" value="SFO09673.1"/>
    <property type="molecule type" value="Genomic_DNA"/>
</dbReference>
<evidence type="ECO:0000313" key="3">
    <source>
        <dbReference type="Proteomes" id="UP000199011"/>
    </source>
</evidence>
<dbReference type="SUPFAM" id="SSF49401">
    <property type="entry name" value="Bacterial adhesins"/>
    <property type="match status" value="1"/>
</dbReference>
<reference evidence="3" key="1">
    <citation type="submission" date="2016-10" db="EMBL/GenBank/DDBJ databases">
        <authorList>
            <person name="Varghese N."/>
            <person name="Submissions S."/>
        </authorList>
    </citation>
    <scope>NUCLEOTIDE SEQUENCE [LARGE SCALE GENOMIC DNA]</scope>
    <source>
        <strain evidence="3">DSM 16522</strain>
    </source>
</reference>
<dbReference type="Proteomes" id="UP000199011">
    <property type="component" value="Unassembled WGS sequence"/>
</dbReference>
<proteinExistence type="predicted"/>
<dbReference type="RefSeq" id="WP_092521465.1">
    <property type="nucleotide sequence ID" value="NZ_CAWRAH010000042.1"/>
</dbReference>
<feature type="domain" description="Fimbrial-type adhesion" evidence="1">
    <location>
        <begin position="35"/>
        <end position="189"/>
    </location>
</feature>
<dbReference type="GO" id="GO:0043709">
    <property type="term" value="P:cell adhesion involved in single-species biofilm formation"/>
    <property type="evidence" value="ECO:0007669"/>
    <property type="project" value="TreeGrafter"/>
</dbReference>
<keyword evidence="3" id="KW-1185">Reference proteome</keyword>
<accession>A0A1I5EE96</accession>
<dbReference type="PANTHER" id="PTHR33420">
    <property type="entry name" value="FIMBRIAL SUBUNIT ELFA-RELATED"/>
    <property type="match status" value="1"/>
</dbReference>
<name>A0A1I5EE96_9GAMM</name>
<sequence>MGIKSKINKNIAVLLLGILAMMNFLTVNANGSVEIQFSGTLWAGACDLSADSSLIEIQFLPIGTKYFDLYDRSVERRFQISLEECEVGRTVQVQFKGTEATAPGLEGLLKISGKQADELGIELVEYVNDVPRILTLQNGTAESTTQTLTDKVQLLKFGAYLKTASAVRNGSASVTPGAYSAIANFELIYE</sequence>
<evidence type="ECO:0000259" key="1">
    <source>
        <dbReference type="Pfam" id="PF00419"/>
    </source>
</evidence>
<dbReference type="AlphaFoldDB" id="A0A1I5EE96"/>
<dbReference type="OrthoDB" id="6462343at2"/>
<gene>
    <name evidence="2" type="ORF">SAMN05421579_1655</name>
</gene>
<dbReference type="PANTHER" id="PTHR33420:SF26">
    <property type="entry name" value="FIMBRIAL SUBUNIT"/>
    <property type="match status" value="1"/>
</dbReference>
<evidence type="ECO:0000313" key="2">
    <source>
        <dbReference type="EMBL" id="SFO09673.1"/>
    </source>
</evidence>
<organism evidence="2 3">
    <name type="scientific">Xenorhabdus japonica</name>
    <dbReference type="NCBI Taxonomy" id="53341"/>
    <lineage>
        <taxon>Bacteria</taxon>
        <taxon>Pseudomonadati</taxon>
        <taxon>Pseudomonadota</taxon>
        <taxon>Gammaproteobacteria</taxon>
        <taxon>Enterobacterales</taxon>
        <taxon>Morganellaceae</taxon>
        <taxon>Xenorhabdus</taxon>
    </lineage>
</organism>
<dbReference type="InterPro" id="IPR008966">
    <property type="entry name" value="Adhesion_dom_sf"/>
</dbReference>
<dbReference type="Gene3D" id="2.60.40.1090">
    <property type="entry name" value="Fimbrial-type adhesion domain"/>
    <property type="match status" value="1"/>
</dbReference>
<dbReference type="InterPro" id="IPR050263">
    <property type="entry name" value="Bact_Fimbrial_Adh_Pro"/>
</dbReference>
<protein>
    <submittedName>
        <fullName evidence="2">Pilin (Type 1 fimbria component protein)</fullName>
    </submittedName>
</protein>
<dbReference type="Pfam" id="PF00419">
    <property type="entry name" value="Fimbrial"/>
    <property type="match status" value="1"/>
</dbReference>